<dbReference type="SUPFAM" id="SSF110916">
    <property type="entry name" value="Peptidyl-tRNA hydrolase domain-like"/>
    <property type="match status" value="1"/>
</dbReference>
<dbReference type="PANTHER" id="PTHR11075:SF54">
    <property type="entry name" value="LARGE RIBOSOMAL SUBUNIT PROTEIN ML62"/>
    <property type="match status" value="1"/>
</dbReference>
<dbReference type="STRING" id="1448320.A0A319CVF1"/>
<dbReference type="EMBL" id="KZ826040">
    <property type="protein sequence ID" value="PYH89246.1"/>
    <property type="molecule type" value="Genomic_DNA"/>
</dbReference>
<dbReference type="Gene3D" id="3.30.160.20">
    <property type="match status" value="1"/>
</dbReference>
<keyword evidence="3" id="KW-1185">Reference proteome</keyword>
<evidence type="ECO:0000313" key="3">
    <source>
        <dbReference type="Proteomes" id="UP000247810"/>
    </source>
</evidence>
<dbReference type="InterPro" id="IPR000352">
    <property type="entry name" value="Pep_chain_release_fac_I"/>
</dbReference>
<dbReference type="Proteomes" id="UP000247810">
    <property type="component" value="Unassembled WGS sequence"/>
</dbReference>
<accession>A0A319CVF1</accession>
<dbReference type="GO" id="GO:0070126">
    <property type="term" value="P:mitochondrial translational termination"/>
    <property type="evidence" value="ECO:0007669"/>
    <property type="project" value="TreeGrafter"/>
</dbReference>
<evidence type="ECO:0000259" key="1">
    <source>
        <dbReference type="Pfam" id="PF00472"/>
    </source>
</evidence>
<evidence type="ECO:0000313" key="2">
    <source>
        <dbReference type="EMBL" id="PYH89246.1"/>
    </source>
</evidence>
<dbReference type="VEuPathDB" id="FungiDB:BO71DRAFT_403219"/>
<dbReference type="Pfam" id="PF00472">
    <property type="entry name" value="RF-1"/>
    <property type="match status" value="1"/>
</dbReference>
<organism evidence="2 3">
    <name type="scientific">Aspergillus ellipticus CBS 707.79</name>
    <dbReference type="NCBI Taxonomy" id="1448320"/>
    <lineage>
        <taxon>Eukaryota</taxon>
        <taxon>Fungi</taxon>
        <taxon>Dikarya</taxon>
        <taxon>Ascomycota</taxon>
        <taxon>Pezizomycotina</taxon>
        <taxon>Eurotiomycetes</taxon>
        <taxon>Eurotiomycetidae</taxon>
        <taxon>Eurotiales</taxon>
        <taxon>Aspergillaceae</taxon>
        <taxon>Aspergillus</taxon>
        <taxon>Aspergillus subgen. Circumdati</taxon>
    </lineage>
</organism>
<sequence length="193" mass="21268">MFRLSPVRKGLESFQFLASTVRPSPPVYSRLALAFPLSSPCPTIATRTFASRRAAIASDNGLDAADDDLTAARDWVARLNANTIPRDISEISFSRSSGPGGQNVNKVNSKATLRVPLDSLLPLVPRYLHPALLSSRYVAARTQSLVIQSEESRKQTANVESCYDKLHQLLKNIAELNIPGETSQEQRDHVRKL</sequence>
<dbReference type="GO" id="GO:0004045">
    <property type="term" value="F:peptidyl-tRNA hydrolase activity"/>
    <property type="evidence" value="ECO:0007669"/>
    <property type="project" value="TreeGrafter"/>
</dbReference>
<name>A0A319CVF1_9EURO</name>
<dbReference type="InterPro" id="IPR052104">
    <property type="entry name" value="Mito_Release_Factor_mL62"/>
</dbReference>
<dbReference type="GO" id="GO:0016150">
    <property type="term" value="F:translation release factor activity, codon nonspecific"/>
    <property type="evidence" value="ECO:0007669"/>
    <property type="project" value="TreeGrafter"/>
</dbReference>
<dbReference type="OrthoDB" id="270639at2759"/>
<gene>
    <name evidence="2" type="ORF">BO71DRAFT_403219</name>
</gene>
<dbReference type="GO" id="GO:0005762">
    <property type="term" value="C:mitochondrial large ribosomal subunit"/>
    <property type="evidence" value="ECO:0007669"/>
    <property type="project" value="TreeGrafter"/>
</dbReference>
<feature type="domain" description="Prokaryotic-type class I peptide chain release factors" evidence="1">
    <location>
        <begin position="83"/>
        <end position="187"/>
    </location>
</feature>
<protein>
    <recommendedName>
        <fullName evidence="1">Prokaryotic-type class I peptide chain release factors domain-containing protein</fullName>
    </recommendedName>
</protein>
<dbReference type="AlphaFoldDB" id="A0A319CVF1"/>
<reference evidence="2 3" key="1">
    <citation type="submission" date="2018-02" db="EMBL/GenBank/DDBJ databases">
        <title>The genomes of Aspergillus section Nigri reveals drivers in fungal speciation.</title>
        <authorList>
            <consortium name="DOE Joint Genome Institute"/>
            <person name="Vesth T.C."/>
            <person name="Nybo J."/>
            <person name="Theobald S."/>
            <person name="Brandl J."/>
            <person name="Frisvad J.C."/>
            <person name="Nielsen K.F."/>
            <person name="Lyhne E.K."/>
            <person name="Kogle M.E."/>
            <person name="Kuo A."/>
            <person name="Riley R."/>
            <person name="Clum A."/>
            <person name="Nolan M."/>
            <person name="Lipzen A."/>
            <person name="Salamov A."/>
            <person name="Henrissat B."/>
            <person name="Wiebenga A."/>
            <person name="De vries R.P."/>
            <person name="Grigoriev I.V."/>
            <person name="Mortensen U.H."/>
            <person name="Andersen M.R."/>
            <person name="Baker S.E."/>
        </authorList>
    </citation>
    <scope>NUCLEOTIDE SEQUENCE [LARGE SCALE GENOMIC DNA]</scope>
    <source>
        <strain evidence="2 3">CBS 707.79</strain>
    </source>
</reference>
<dbReference type="PANTHER" id="PTHR11075">
    <property type="entry name" value="PEPTIDE CHAIN RELEASE FACTOR"/>
    <property type="match status" value="1"/>
</dbReference>
<proteinExistence type="predicted"/>